<dbReference type="InterPro" id="IPR052155">
    <property type="entry name" value="Biofilm_reg_signaling"/>
</dbReference>
<feature type="transmembrane region" description="Helical" evidence="1">
    <location>
        <begin position="61"/>
        <end position="81"/>
    </location>
</feature>
<dbReference type="Gene3D" id="3.30.70.270">
    <property type="match status" value="1"/>
</dbReference>
<dbReference type="SUPFAM" id="SSF141868">
    <property type="entry name" value="EAL domain-like"/>
    <property type="match status" value="1"/>
</dbReference>
<feature type="domain" description="EAL" evidence="2">
    <location>
        <begin position="503"/>
        <end position="758"/>
    </location>
</feature>
<reference evidence="4 5" key="1">
    <citation type="submission" date="2019-07" db="EMBL/GenBank/DDBJ databases">
        <title>Whole genome shotgun sequence of Microvirga aerophila NBRC 106136.</title>
        <authorList>
            <person name="Hosoyama A."/>
            <person name="Uohara A."/>
            <person name="Ohji S."/>
            <person name="Ichikawa N."/>
        </authorList>
    </citation>
    <scope>NUCLEOTIDE SEQUENCE [LARGE SCALE GENOMIC DNA]</scope>
    <source>
        <strain evidence="4 5">NBRC 106136</strain>
    </source>
</reference>
<evidence type="ECO:0000259" key="2">
    <source>
        <dbReference type="PROSITE" id="PS50883"/>
    </source>
</evidence>
<keyword evidence="1" id="KW-0812">Transmembrane</keyword>
<dbReference type="PROSITE" id="PS50887">
    <property type="entry name" value="GGDEF"/>
    <property type="match status" value="1"/>
</dbReference>
<dbReference type="CDD" id="cd01949">
    <property type="entry name" value="GGDEF"/>
    <property type="match status" value="1"/>
</dbReference>
<dbReference type="SUPFAM" id="SSF55073">
    <property type="entry name" value="Nucleotide cyclase"/>
    <property type="match status" value="1"/>
</dbReference>
<dbReference type="EMBL" id="BJYU01000044">
    <property type="protein sequence ID" value="GEO15560.1"/>
    <property type="molecule type" value="Genomic_DNA"/>
</dbReference>
<dbReference type="Gene3D" id="3.20.20.450">
    <property type="entry name" value="EAL domain"/>
    <property type="match status" value="1"/>
</dbReference>
<dbReference type="NCBIfam" id="TIGR00254">
    <property type="entry name" value="GGDEF"/>
    <property type="match status" value="1"/>
</dbReference>
<dbReference type="InterPro" id="IPR043128">
    <property type="entry name" value="Rev_trsase/Diguanyl_cyclase"/>
</dbReference>
<evidence type="ECO:0008006" key="6">
    <source>
        <dbReference type="Google" id="ProtNLM"/>
    </source>
</evidence>
<dbReference type="Gene3D" id="3.30.450.20">
    <property type="entry name" value="PAS domain"/>
    <property type="match status" value="1"/>
</dbReference>
<dbReference type="SMART" id="SM00052">
    <property type="entry name" value="EAL"/>
    <property type="match status" value="1"/>
</dbReference>
<feature type="domain" description="GGDEF" evidence="3">
    <location>
        <begin position="362"/>
        <end position="495"/>
    </location>
</feature>
<dbReference type="InterPro" id="IPR035965">
    <property type="entry name" value="PAS-like_dom_sf"/>
</dbReference>
<proteinExistence type="predicted"/>
<dbReference type="Proteomes" id="UP000321085">
    <property type="component" value="Unassembled WGS sequence"/>
</dbReference>
<evidence type="ECO:0000259" key="3">
    <source>
        <dbReference type="PROSITE" id="PS50887"/>
    </source>
</evidence>
<keyword evidence="1" id="KW-0472">Membrane</keyword>
<dbReference type="InterPro" id="IPR035919">
    <property type="entry name" value="EAL_sf"/>
</dbReference>
<dbReference type="InterPro" id="IPR029787">
    <property type="entry name" value="Nucleotide_cyclase"/>
</dbReference>
<dbReference type="RefSeq" id="WP_162815749.1">
    <property type="nucleotide sequence ID" value="NZ_BJYU01000044.1"/>
</dbReference>
<comment type="caution">
    <text evidence="4">The sequence shown here is derived from an EMBL/GenBank/DDBJ whole genome shotgun (WGS) entry which is preliminary data.</text>
</comment>
<name>A0A512BUD3_9HYPH</name>
<keyword evidence="1" id="KW-1133">Transmembrane helix</keyword>
<dbReference type="Pfam" id="PF00563">
    <property type="entry name" value="EAL"/>
    <property type="match status" value="1"/>
</dbReference>
<feature type="transmembrane region" description="Helical" evidence="1">
    <location>
        <begin position="139"/>
        <end position="157"/>
    </location>
</feature>
<dbReference type="AlphaFoldDB" id="A0A512BUD3"/>
<dbReference type="PROSITE" id="PS50883">
    <property type="entry name" value="EAL"/>
    <property type="match status" value="1"/>
</dbReference>
<gene>
    <name evidence="4" type="ORF">MAE02_32560</name>
</gene>
<evidence type="ECO:0000313" key="4">
    <source>
        <dbReference type="EMBL" id="GEO15560.1"/>
    </source>
</evidence>
<dbReference type="NCBIfam" id="TIGR00229">
    <property type="entry name" value="sensory_box"/>
    <property type="match status" value="1"/>
</dbReference>
<dbReference type="PANTHER" id="PTHR44757:SF2">
    <property type="entry name" value="BIOFILM ARCHITECTURE MAINTENANCE PROTEIN MBAA"/>
    <property type="match status" value="1"/>
</dbReference>
<accession>A0A512BUD3</accession>
<dbReference type="InterPro" id="IPR000160">
    <property type="entry name" value="GGDEF_dom"/>
</dbReference>
<keyword evidence="5" id="KW-1185">Reference proteome</keyword>
<dbReference type="Pfam" id="PF00990">
    <property type="entry name" value="GGDEF"/>
    <property type="match status" value="1"/>
</dbReference>
<feature type="transmembrane region" description="Helical" evidence="1">
    <location>
        <begin position="36"/>
        <end position="55"/>
    </location>
</feature>
<dbReference type="InterPro" id="IPR000014">
    <property type="entry name" value="PAS"/>
</dbReference>
<sequence>MSSPNLTPFGGEFLDPTREAAFQSERLPETLRHVRLLFLLSAILNTLFFISDWRFYGEPHFYIAVQARCIVVLVALGCSWIVGRATTFQQAQATMIAWEWINAAAVAVLVSSHSDLALFVVLMLPSIYYLAVPTSFRWSVASGVGCSGMMLIGYLFHDHTSPTTAGLILAMIMLNVALFLVVARSNRLQRMEWSATQALRDANKDLADSRAMFEIMFKTVPIPLLVTKMDGSLVATNDATARYVGAALETLGIRSTDEFYVNPDDRSAFLARVMKDGQTSNFETQIRLADNSVHTVLLAGMPISLSGVTHILSAVVDITDRKSAEERVWRVASHDPLTGLPNRAFFQSRLEQVLAQAEQGGSSVTLLLLDLDRLKSINETLGHDVGDALLRHAASRISLLARDYDIVARLGGDEFVIILTGSAKPEDAQALADHILTDLKQPFEHGGRVLTVQASIGIASYPDHDRQPSDLLKDADLAVQAAKSLGRNRAVVYAPGMRQHLQQETETDEIYEALRSGQIVPFYQPKVDLMTGEVVGFEALARWRHPVQGVLSPASFQAAFADPELSIAFGEYMIRRIAADIRIWLDHNVECGRIAVNLATAQFNWVGLTKRFLDILQAADIPFERLAVEITETVFLERNASHVLMALKQFQEAGVRIALDDFGTGYASLIHLKRFPIDDIKIDRSFIQDLAEDADSAAIVHAVIDLGRSLGMVVVAEGVERLDQAEHLRSRGCPQAQGNLYSPPMEAAQVPFFLERRTSSHTQHSPT</sequence>
<protein>
    <recommendedName>
        <fullName evidence="6">GGDEF domain-containing protein</fullName>
    </recommendedName>
</protein>
<dbReference type="CDD" id="cd01948">
    <property type="entry name" value="EAL"/>
    <property type="match status" value="1"/>
</dbReference>
<dbReference type="InterPro" id="IPR001633">
    <property type="entry name" value="EAL_dom"/>
</dbReference>
<dbReference type="SUPFAM" id="SSF55785">
    <property type="entry name" value="PYP-like sensor domain (PAS domain)"/>
    <property type="match status" value="1"/>
</dbReference>
<evidence type="ECO:0000256" key="1">
    <source>
        <dbReference type="SAM" id="Phobius"/>
    </source>
</evidence>
<feature type="transmembrane region" description="Helical" evidence="1">
    <location>
        <begin position="163"/>
        <end position="183"/>
    </location>
</feature>
<organism evidence="4 5">
    <name type="scientific">Microvirga aerophila</name>
    <dbReference type="NCBI Taxonomy" id="670291"/>
    <lineage>
        <taxon>Bacteria</taxon>
        <taxon>Pseudomonadati</taxon>
        <taxon>Pseudomonadota</taxon>
        <taxon>Alphaproteobacteria</taxon>
        <taxon>Hyphomicrobiales</taxon>
        <taxon>Methylobacteriaceae</taxon>
        <taxon>Microvirga</taxon>
    </lineage>
</organism>
<dbReference type="PANTHER" id="PTHR44757">
    <property type="entry name" value="DIGUANYLATE CYCLASE DGCP"/>
    <property type="match status" value="1"/>
</dbReference>
<dbReference type="SMART" id="SM00267">
    <property type="entry name" value="GGDEF"/>
    <property type="match status" value="1"/>
</dbReference>
<evidence type="ECO:0000313" key="5">
    <source>
        <dbReference type="Proteomes" id="UP000321085"/>
    </source>
</evidence>